<dbReference type="Proteomes" id="UP000630142">
    <property type="component" value="Unassembled WGS sequence"/>
</dbReference>
<dbReference type="InterPro" id="IPR027385">
    <property type="entry name" value="Beta-barrel_OMP"/>
</dbReference>
<reference evidence="4" key="1">
    <citation type="journal article" date="2014" name="Int. J. Syst. Evol. Microbiol.">
        <title>Complete genome sequence of Corynebacterium casei LMG S-19264T (=DSM 44701T), isolated from a smear-ripened cheese.</title>
        <authorList>
            <consortium name="US DOE Joint Genome Institute (JGI-PGF)"/>
            <person name="Walter F."/>
            <person name="Albersmeier A."/>
            <person name="Kalinowski J."/>
            <person name="Ruckert C."/>
        </authorList>
    </citation>
    <scope>NUCLEOTIDE SEQUENCE</scope>
    <source>
        <strain evidence="4">KCTC 42249</strain>
    </source>
</reference>
<evidence type="ECO:0000313" key="5">
    <source>
        <dbReference type="Proteomes" id="UP000630142"/>
    </source>
</evidence>
<feature type="chain" id="PRO_5035162175" description="Outer membrane protein beta-barrel domain-containing protein" evidence="2">
    <location>
        <begin position="24"/>
        <end position="262"/>
    </location>
</feature>
<organism evidence="4 5">
    <name type="scientific">Tianweitania populi</name>
    <dbReference type="NCBI Taxonomy" id="1607949"/>
    <lineage>
        <taxon>Bacteria</taxon>
        <taxon>Pseudomonadati</taxon>
        <taxon>Pseudomonadota</taxon>
        <taxon>Alphaproteobacteria</taxon>
        <taxon>Hyphomicrobiales</taxon>
        <taxon>Phyllobacteriaceae</taxon>
        <taxon>Tianweitania</taxon>
    </lineage>
</organism>
<keyword evidence="5" id="KW-1185">Reference proteome</keyword>
<dbReference type="Pfam" id="PF13505">
    <property type="entry name" value="OMP_b-brl"/>
    <property type="match status" value="1"/>
</dbReference>
<keyword evidence="1 2" id="KW-0732">Signal</keyword>
<feature type="domain" description="Outer membrane protein beta-barrel" evidence="3">
    <location>
        <begin position="10"/>
        <end position="261"/>
    </location>
</feature>
<dbReference type="RefSeq" id="WP_189505585.1">
    <property type="nucleotide sequence ID" value="NZ_BMZQ01000002.1"/>
</dbReference>
<protein>
    <recommendedName>
        <fullName evidence="3">Outer membrane protein beta-barrel domain-containing protein</fullName>
    </recommendedName>
</protein>
<feature type="signal peptide" evidence="2">
    <location>
        <begin position="1"/>
        <end position="23"/>
    </location>
</feature>
<dbReference type="InterPro" id="IPR011250">
    <property type="entry name" value="OMP/PagP_B-barrel"/>
</dbReference>
<dbReference type="Gene3D" id="2.40.160.20">
    <property type="match status" value="1"/>
</dbReference>
<dbReference type="SUPFAM" id="SSF56925">
    <property type="entry name" value="OMPA-like"/>
    <property type="match status" value="1"/>
</dbReference>
<proteinExistence type="predicted"/>
<gene>
    <name evidence="4" type="ORF">GCM10016234_31820</name>
</gene>
<dbReference type="AlphaFoldDB" id="A0A8J3DSB6"/>
<dbReference type="EMBL" id="BMZQ01000002">
    <property type="protein sequence ID" value="GHD19761.1"/>
    <property type="molecule type" value="Genomic_DNA"/>
</dbReference>
<evidence type="ECO:0000313" key="4">
    <source>
        <dbReference type="EMBL" id="GHD19761.1"/>
    </source>
</evidence>
<reference evidence="4" key="2">
    <citation type="submission" date="2020-09" db="EMBL/GenBank/DDBJ databases">
        <authorList>
            <person name="Sun Q."/>
            <person name="Kim S."/>
        </authorList>
    </citation>
    <scope>NUCLEOTIDE SEQUENCE</scope>
    <source>
        <strain evidence="4">KCTC 42249</strain>
    </source>
</reference>
<evidence type="ECO:0000259" key="3">
    <source>
        <dbReference type="Pfam" id="PF13505"/>
    </source>
</evidence>
<sequence length="262" mass="28579">MFNFRMPLAGALLLGSLAVPAVAADLYEPVPVEAPVAAPQYGGWYLRGHVGMSNQKHKGLDYDYFDVDGFTQNWLDDGDFDSAPIGGGGVGYQFNNWLRADVTAEFRGKSSFHALDSFTEDATGDLVGTNSYSATKSEWLLLANAYVDLGEFRGISPYIGAGIGASRNTISNFNDTNVFAGGGGYAPKDSQWEFAYALHAGLGYAVTDRLMMDLGYSFVHLGDGKTGEARNYDAAFSRPNDGFTFKDLYSHDFKLGFRYKFN</sequence>
<accession>A0A8J3DSB6</accession>
<evidence type="ECO:0000256" key="2">
    <source>
        <dbReference type="SAM" id="SignalP"/>
    </source>
</evidence>
<comment type="caution">
    <text evidence="4">The sequence shown here is derived from an EMBL/GenBank/DDBJ whole genome shotgun (WGS) entry which is preliminary data.</text>
</comment>
<evidence type="ECO:0000256" key="1">
    <source>
        <dbReference type="ARBA" id="ARBA00022729"/>
    </source>
</evidence>
<name>A0A8J3DSB6_9HYPH</name>